<reference evidence="4 5" key="1">
    <citation type="journal article" date="2011" name="Science">
        <title>Comparative functional genomics of the fission yeasts.</title>
        <authorList>
            <person name="Rhind N."/>
            <person name="Chen Z."/>
            <person name="Yassour M."/>
            <person name="Thompson D.A."/>
            <person name="Haas B.J."/>
            <person name="Habib N."/>
            <person name="Wapinski I."/>
            <person name="Roy S."/>
            <person name="Lin M.F."/>
            <person name="Heiman D.I."/>
            <person name="Young S.K."/>
            <person name="Furuya K."/>
            <person name="Guo Y."/>
            <person name="Pidoux A."/>
            <person name="Chen H.M."/>
            <person name="Robbertse B."/>
            <person name="Goldberg J.M."/>
            <person name="Aoki K."/>
            <person name="Bayne E.H."/>
            <person name="Berlin A.M."/>
            <person name="Desjardins C.A."/>
            <person name="Dobbs E."/>
            <person name="Dukaj L."/>
            <person name="Fan L."/>
            <person name="FitzGerald M.G."/>
            <person name="French C."/>
            <person name="Gujja S."/>
            <person name="Hansen K."/>
            <person name="Keifenheim D."/>
            <person name="Levin J.Z."/>
            <person name="Mosher R.A."/>
            <person name="Mueller C.A."/>
            <person name="Pfiffner J."/>
            <person name="Priest M."/>
            <person name="Russ C."/>
            <person name="Smialowska A."/>
            <person name="Swoboda P."/>
            <person name="Sykes S.M."/>
            <person name="Vaughn M."/>
            <person name="Vengrova S."/>
            <person name="Yoder R."/>
            <person name="Zeng Q."/>
            <person name="Allshire R."/>
            <person name="Baulcombe D."/>
            <person name="Birren B.W."/>
            <person name="Brown W."/>
            <person name="Ekwall K."/>
            <person name="Kellis M."/>
            <person name="Leatherwood J."/>
            <person name="Levin H."/>
            <person name="Margalit H."/>
            <person name="Martienssen R."/>
            <person name="Nieduszynski C.A."/>
            <person name="Spatafora J.W."/>
            <person name="Friedman N."/>
            <person name="Dalgaard J.Z."/>
            <person name="Baumann P."/>
            <person name="Niki H."/>
            <person name="Regev A."/>
            <person name="Nusbaum C."/>
        </authorList>
    </citation>
    <scope>NUCLEOTIDE SEQUENCE [LARGE SCALE GENOMIC DNA]</scope>
    <source>
        <strain evidence="5">yFS275 / FY16936</strain>
    </source>
</reference>
<dbReference type="GO" id="GO:0005829">
    <property type="term" value="C:cytosol"/>
    <property type="evidence" value="ECO:0000318"/>
    <property type="project" value="GO_Central"/>
</dbReference>
<accession>B6K541</accession>
<evidence type="ECO:0000313" key="5">
    <source>
        <dbReference type="Proteomes" id="UP000001744"/>
    </source>
</evidence>
<dbReference type="SMART" id="SM00855">
    <property type="entry name" value="PGAM"/>
    <property type="match status" value="1"/>
</dbReference>
<dbReference type="eggNOG" id="KOG0235">
    <property type="taxonomic scope" value="Eukaryota"/>
</dbReference>
<dbReference type="PANTHER" id="PTHR46517">
    <property type="entry name" value="FRUCTOSE-2,6-BISPHOSPHATASE TIGAR"/>
    <property type="match status" value="1"/>
</dbReference>
<sequence length="255" mass="28245">MAENSDTAVAETDDSQGRSPSYAILLVRHAETEHNVKGIRAGSGIDSELTVHGANQAQALASSLQHRNVIAVYSSPMKRAIRTAKPVADACNAPLNIKDCLREKHLGTLEGVSFRESTSSRSLDSHFKVEGLESRSQLLERAQQFTSLLFEHITSLERDISAESDVPSLVIVSHGLFLPFLLRAILAKLRSPLPGKVSPWLNASYTNITVFNDHSALVEMNRSNHLRKVKRTRRIGSSKHDPRQTTLQFCRKLDD</sequence>
<dbReference type="EMBL" id="KE651167">
    <property type="protein sequence ID" value="EEB08645.1"/>
    <property type="molecule type" value="Genomic_DNA"/>
</dbReference>
<dbReference type="GO" id="GO:0043456">
    <property type="term" value="P:regulation of pentose-phosphate shunt"/>
    <property type="evidence" value="ECO:0000318"/>
    <property type="project" value="GO_Central"/>
</dbReference>
<dbReference type="STRING" id="402676.B6K541"/>
<gene>
    <name evidence="4" type="ORF">SJAG_05314</name>
</gene>
<dbReference type="GO" id="GO:0045820">
    <property type="term" value="P:negative regulation of glycolytic process"/>
    <property type="evidence" value="ECO:0000318"/>
    <property type="project" value="GO_Central"/>
</dbReference>
<dbReference type="CDD" id="cd07067">
    <property type="entry name" value="HP_PGM_like"/>
    <property type="match status" value="1"/>
</dbReference>
<feature type="active site" description="Proton donor/acceptor" evidence="2">
    <location>
        <position position="103"/>
    </location>
</feature>
<dbReference type="RefSeq" id="XP_002174938.1">
    <property type="nucleotide sequence ID" value="XM_002174902.2"/>
</dbReference>
<dbReference type="GO" id="GO:0004331">
    <property type="term" value="F:fructose-2,6-bisphosphate 2-phosphatase activity"/>
    <property type="evidence" value="ECO:0000318"/>
    <property type="project" value="GO_Central"/>
</dbReference>
<organism evidence="4 5">
    <name type="scientific">Schizosaccharomyces japonicus (strain yFS275 / FY16936)</name>
    <name type="common">Fission yeast</name>
    <dbReference type="NCBI Taxonomy" id="402676"/>
    <lineage>
        <taxon>Eukaryota</taxon>
        <taxon>Fungi</taxon>
        <taxon>Dikarya</taxon>
        <taxon>Ascomycota</taxon>
        <taxon>Taphrinomycotina</taxon>
        <taxon>Schizosaccharomycetes</taxon>
        <taxon>Schizosaccharomycetales</taxon>
        <taxon>Schizosaccharomycetaceae</taxon>
        <taxon>Schizosaccharomyces</taxon>
    </lineage>
</organism>
<keyword evidence="5" id="KW-1185">Reference proteome</keyword>
<evidence type="ECO:0000313" key="4">
    <source>
        <dbReference type="EMBL" id="EEB08645.1"/>
    </source>
</evidence>
<feature type="binding site" evidence="3">
    <location>
        <begin position="28"/>
        <end position="35"/>
    </location>
    <ligand>
        <name>substrate</name>
    </ligand>
</feature>
<dbReference type="AlphaFoldDB" id="B6K541"/>
<name>B6K541_SCHJY</name>
<dbReference type="OMA" id="LISPPFW"/>
<proteinExistence type="predicted"/>
<dbReference type="InterPro" id="IPR013078">
    <property type="entry name" value="His_Pase_superF_clade-1"/>
</dbReference>
<dbReference type="VEuPathDB" id="FungiDB:SJAG_05314"/>
<evidence type="ECO:0000256" key="2">
    <source>
        <dbReference type="PIRSR" id="PIRSR613078-1"/>
    </source>
</evidence>
<dbReference type="Proteomes" id="UP000001744">
    <property type="component" value="Unassembled WGS sequence"/>
</dbReference>
<dbReference type="SUPFAM" id="SSF53254">
    <property type="entry name" value="Phosphoglycerate mutase-like"/>
    <property type="match status" value="1"/>
</dbReference>
<dbReference type="InterPro" id="IPR029033">
    <property type="entry name" value="His_PPase_superfam"/>
</dbReference>
<dbReference type="PANTHER" id="PTHR46517:SF1">
    <property type="entry name" value="FRUCTOSE-2,6-BISPHOSPHATASE TIGAR"/>
    <property type="match status" value="1"/>
</dbReference>
<evidence type="ECO:0000256" key="1">
    <source>
        <dbReference type="ARBA" id="ARBA00022801"/>
    </source>
</evidence>
<dbReference type="Gene3D" id="3.40.50.1240">
    <property type="entry name" value="Phosphoglycerate mutase-like"/>
    <property type="match status" value="1"/>
</dbReference>
<dbReference type="Pfam" id="PF00300">
    <property type="entry name" value="His_Phos_1"/>
    <property type="match status" value="1"/>
</dbReference>
<feature type="binding site" evidence="3">
    <location>
        <position position="79"/>
    </location>
    <ligand>
        <name>substrate</name>
    </ligand>
</feature>
<dbReference type="HOGENOM" id="CLU_033323_0_0_1"/>
<dbReference type="JaponicusDB" id="SJAG_05314"/>
<dbReference type="OrthoDB" id="354304at2759"/>
<dbReference type="GeneID" id="7050449"/>
<feature type="active site" description="Tele-phosphohistidine intermediate" evidence="2">
    <location>
        <position position="29"/>
    </location>
</feature>
<keyword evidence="1" id="KW-0378">Hydrolase</keyword>
<evidence type="ECO:0000256" key="3">
    <source>
        <dbReference type="PIRSR" id="PIRSR613078-2"/>
    </source>
</evidence>
<dbReference type="InterPro" id="IPR051695">
    <property type="entry name" value="Phosphoglycerate_Mutase"/>
</dbReference>
<protein>
    <submittedName>
        <fullName evidence="4">Phosphoglycerate mutase family protein</fullName>
    </submittedName>
</protein>